<dbReference type="InterPro" id="IPR036188">
    <property type="entry name" value="FAD/NAD-bd_sf"/>
</dbReference>
<dbReference type="GO" id="GO:0034354">
    <property type="term" value="P:'de novo' NAD+ biosynthetic process from L-tryptophan"/>
    <property type="evidence" value="ECO:0007669"/>
    <property type="project" value="UniProtKB-UniRule"/>
</dbReference>
<name>D3B5G1_HETP5</name>
<dbReference type="PRINTS" id="PR00420">
    <property type="entry name" value="RNGMNOXGNASE"/>
</dbReference>
<dbReference type="SUPFAM" id="SSF51905">
    <property type="entry name" value="FAD/NAD(P)-binding domain"/>
    <property type="match status" value="1"/>
</dbReference>
<dbReference type="PANTHER" id="PTHR46028">
    <property type="entry name" value="KYNURENINE 3-MONOOXYGENASE"/>
    <property type="match status" value="1"/>
</dbReference>
<evidence type="ECO:0000313" key="11">
    <source>
        <dbReference type="EMBL" id="EFA83109.1"/>
    </source>
</evidence>
<keyword evidence="4 9" id="KW-0274">FAD</keyword>
<dbReference type="Gene3D" id="3.50.50.60">
    <property type="entry name" value="FAD/NAD(P)-binding domain"/>
    <property type="match status" value="1"/>
</dbReference>
<keyword evidence="9" id="KW-0496">Mitochondrion</keyword>
<keyword evidence="7 9" id="KW-0503">Monooxygenase</keyword>
<evidence type="ECO:0000256" key="2">
    <source>
        <dbReference type="ARBA" id="ARBA00022630"/>
    </source>
</evidence>
<dbReference type="HAMAP" id="MF_01971">
    <property type="entry name" value="Kynurenine_monooxygenase"/>
    <property type="match status" value="1"/>
</dbReference>
<evidence type="ECO:0000256" key="8">
    <source>
        <dbReference type="ARBA" id="ARBA00047818"/>
    </source>
</evidence>
<keyword evidence="12" id="KW-1185">Reference proteome</keyword>
<accession>D3B5G1</accession>
<keyword evidence="3 9" id="KW-0662">Pyridine nucleotide biosynthesis</keyword>
<keyword evidence="6 9" id="KW-0560">Oxidoreductase</keyword>
<dbReference type="GO" id="GO:0071949">
    <property type="term" value="F:FAD binding"/>
    <property type="evidence" value="ECO:0007669"/>
    <property type="project" value="InterPro"/>
</dbReference>
<evidence type="ECO:0000256" key="9">
    <source>
        <dbReference type="HAMAP-Rule" id="MF_03018"/>
    </source>
</evidence>
<dbReference type="GO" id="GO:0070189">
    <property type="term" value="P:kynurenine metabolic process"/>
    <property type="evidence" value="ECO:0007669"/>
    <property type="project" value="TreeGrafter"/>
</dbReference>
<evidence type="ECO:0000256" key="3">
    <source>
        <dbReference type="ARBA" id="ARBA00022642"/>
    </source>
</evidence>
<dbReference type="UniPathway" id="UPA00253">
    <property type="reaction ID" value="UER00328"/>
</dbReference>
<dbReference type="GO" id="GO:0019805">
    <property type="term" value="P:quinolinate biosynthetic process"/>
    <property type="evidence" value="ECO:0007669"/>
    <property type="project" value="UniProtKB-UniRule"/>
</dbReference>
<dbReference type="GO" id="GO:0004502">
    <property type="term" value="F:kynurenine 3-monooxygenase activity"/>
    <property type="evidence" value="ECO:0007669"/>
    <property type="project" value="UniProtKB-UniRule"/>
</dbReference>
<comment type="similarity">
    <text evidence="9">Belongs to the aromatic-ring hydroxylase family. KMO subfamily.</text>
</comment>
<dbReference type="EMBL" id="ADBJ01000017">
    <property type="protein sequence ID" value="EFA83109.1"/>
    <property type="molecule type" value="Genomic_DNA"/>
</dbReference>
<comment type="subcellular location">
    <subcellularLocation>
        <location evidence="9">Mitochondrion</location>
    </subcellularLocation>
</comment>
<protein>
    <recommendedName>
        <fullName evidence="9">Kynurenine 3-monooxygenase</fullName>
        <ecNumber evidence="9">1.14.13.9</ecNumber>
    </recommendedName>
    <alternativeName>
        <fullName evidence="9">Kynurenine 3-hydroxylase</fullName>
    </alternativeName>
</protein>
<dbReference type="InterPro" id="IPR002938">
    <property type="entry name" value="FAD-bd"/>
</dbReference>
<dbReference type="AlphaFoldDB" id="D3B5G1"/>
<dbReference type="InterPro" id="IPR027545">
    <property type="entry name" value="Kynurenine_monooxygenase"/>
</dbReference>
<keyword evidence="5 9" id="KW-0521">NADP</keyword>
<dbReference type="OMA" id="REFMFIA"/>
<comment type="function">
    <text evidence="9">Catalyzes the hydroxylation of L-kynurenine (L-Kyn) to form 3-hydroxy-L-kynurenine (L-3OHKyn). Required for synthesis of quinolinic acid.</text>
</comment>
<evidence type="ECO:0000256" key="6">
    <source>
        <dbReference type="ARBA" id="ARBA00023002"/>
    </source>
</evidence>
<keyword evidence="2 9" id="KW-0285">Flavoprotein</keyword>
<dbReference type="STRING" id="670386.D3B5G1"/>
<feature type="domain" description="FAD-binding" evidence="10">
    <location>
        <begin position="11"/>
        <end position="348"/>
    </location>
</feature>
<evidence type="ECO:0000256" key="5">
    <source>
        <dbReference type="ARBA" id="ARBA00022857"/>
    </source>
</evidence>
<proteinExistence type="inferred from homology"/>
<comment type="catalytic activity">
    <reaction evidence="8 9">
        <text>L-kynurenine + NADPH + O2 + H(+) = 3-hydroxy-L-kynurenine + NADP(+) + H2O</text>
        <dbReference type="Rhea" id="RHEA:20545"/>
        <dbReference type="ChEBI" id="CHEBI:15377"/>
        <dbReference type="ChEBI" id="CHEBI:15378"/>
        <dbReference type="ChEBI" id="CHEBI:15379"/>
        <dbReference type="ChEBI" id="CHEBI:57783"/>
        <dbReference type="ChEBI" id="CHEBI:57959"/>
        <dbReference type="ChEBI" id="CHEBI:58125"/>
        <dbReference type="ChEBI" id="CHEBI:58349"/>
        <dbReference type="EC" id="1.14.13.9"/>
    </reaction>
</comment>
<evidence type="ECO:0000259" key="10">
    <source>
        <dbReference type="Pfam" id="PF01494"/>
    </source>
</evidence>
<evidence type="ECO:0000313" key="12">
    <source>
        <dbReference type="Proteomes" id="UP000001396"/>
    </source>
</evidence>
<dbReference type="GeneID" id="31359386"/>
<comment type="cofactor">
    <cofactor evidence="1 9">
        <name>FAD</name>
        <dbReference type="ChEBI" id="CHEBI:57692"/>
    </cofactor>
</comment>
<comment type="caution">
    <text evidence="11">The sequence shown here is derived from an EMBL/GenBank/DDBJ whole genome shotgun (WGS) entry which is preliminary data.</text>
</comment>
<evidence type="ECO:0000256" key="7">
    <source>
        <dbReference type="ARBA" id="ARBA00023033"/>
    </source>
</evidence>
<comment type="pathway">
    <text evidence="9">Cofactor biosynthesis; NAD(+) biosynthesis; quinolinate from L-kynurenine: step 1/3.</text>
</comment>
<dbReference type="Proteomes" id="UP000001396">
    <property type="component" value="Unassembled WGS sequence"/>
</dbReference>
<evidence type="ECO:0000256" key="1">
    <source>
        <dbReference type="ARBA" id="ARBA00001974"/>
    </source>
</evidence>
<evidence type="ECO:0000256" key="4">
    <source>
        <dbReference type="ARBA" id="ARBA00022827"/>
    </source>
</evidence>
<dbReference type="Pfam" id="PF01494">
    <property type="entry name" value="FAD_binding_3"/>
    <property type="match status" value="1"/>
</dbReference>
<reference evidence="11 12" key="1">
    <citation type="journal article" date="2011" name="Genome Res.">
        <title>Phylogeny-wide analysis of social amoeba genomes highlights ancient origins for complex intercellular communication.</title>
        <authorList>
            <person name="Heidel A.J."/>
            <person name="Lawal H.M."/>
            <person name="Felder M."/>
            <person name="Schilde C."/>
            <person name="Helps N.R."/>
            <person name="Tunggal B."/>
            <person name="Rivero F."/>
            <person name="John U."/>
            <person name="Schleicher M."/>
            <person name="Eichinger L."/>
            <person name="Platzer M."/>
            <person name="Noegel A.A."/>
            <person name="Schaap P."/>
            <person name="Gloeckner G."/>
        </authorList>
    </citation>
    <scope>NUCLEOTIDE SEQUENCE [LARGE SCALE GENOMIC DNA]</scope>
    <source>
        <strain evidence="12">ATCC 26659 / Pp 5 / PN500</strain>
    </source>
</reference>
<organism evidence="11 12">
    <name type="scientific">Heterostelium pallidum (strain ATCC 26659 / Pp 5 / PN500)</name>
    <name type="common">Cellular slime mold</name>
    <name type="synonym">Polysphondylium pallidum</name>
    <dbReference type="NCBI Taxonomy" id="670386"/>
    <lineage>
        <taxon>Eukaryota</taxon>
        <taxon>Amoebozoa</taxon>
        <taxon>Evosea</taxon>
        <taxon>Eumycetozoa</taxon>
        <taxon>Dictyostelia</taxon>
        <taxon>Acytosteliales</taxon>
        <taxon>Acytosteliaceae</taxon>
        <taxon>Heterostelium</taxon>
    </lineage>
</organism>
<dbReference type="GO" id="GO:0006569">
    <property type="term" value="P:L-tryptophan catabolic process"/>
    <property type="evidence" value="ECO:0007669"/>
    <property type="project" value="UniProtKB-UniRule"/>
</dbReference>
<dbReference type="EC" id="1.14.13.9" evidence="9"/>
<dbReference type="PANTHER" id="PTHR46028:SF2">
    <property type="entry name" value="KYNURENINE 3-MONOOXYGENASE"/>
    <property type="match status" value="1"/>
</dbReference>
<dbReference type="GO" id="GO:0005741">
    <property type="term" value="C:mitochondrial outer membrane"/>
    <property type="evidence" value="ECO:0007669"/>
    <property type="project" value="TreeGrafter"/>
</dbReference>
<sequence>MISTVAMNESISIIGAGLAGSALSVLLSNHGFSNINVYEKRPRETDQTLPQNRARSINLALSDRGIKTLKAAGVIDEIEKIAIPMKGRMIHSIDSKTNFQPYSSNSDKHLLSVSRQLLNEKMRDYAERKSGDRIKFHYDVSCRDVNFRDNSFTLVNNETKESKRITTNTLVGSDGAFSAVRQAMTRQDRQEYSQSFLEHGYKELCIPAGPNGTFLLERECLHIWPRGAYMMIALPNIDGSFTCTLFFPFEGETNSFAALNSREKVDNFFKTIFPDAYAVMPTLLDDFDANPTSSLVTVKTYPWSVGSKAVLIGDAAHAIVPFYGQGMNAAFEDVLDLYQCIIEESKGSVEFSNEAFTAAYRRYQINRKKNSDAIAEMAVENFIEMRDKVADEMFVFKKKVEHLLEEKFQLRYISRYELISFSTTPYSEAQRIGLINQQILSELVKEANFDINKIDLTKADNLIKQLLGK</sequence>
<dbReference type="InParanoid" id="D3B5G1"/>
<gene>
    <name evidence="11" type="primary">kmo</name>
    <name evidence="9" type="synonym">KMO</name>
    <name evidence="11" type="ORF">PPL_03899</name>
</gene>
<dbReference type="GO" id="GO:0043420">
    <property type="term" value="P:anthranilate metabolic process"/>
    <property type="evidence" value="ECO:0007669"/>
    <property type="project" value="UniProtKB-UniRule"/>
</dbReference>
<dbReference type="FunCoup" id="D3B5G1">
    <property type="interactions" value="83"/>
</dbReference>
<dbReference type="RefSeq" id="XP_020435226.1">
    <property type="nucleotide sequence ID" value="XM_020574812.1"/>
</dbReference>